<evidence type="ECO:0000256" key="3">
    <source>
        <dbReference type="ARBA" id="ARBA00022692"/>
    </source>
</evidence>
<feature type="transmembrane region" description="Helical" evidence="10">
    <location>
        <begin position="199"/>
        <end position="222"/>
    </location>
</feature>
<dbReference type="RefSeq" id="WP_183911681.1">
    <property type="nucleotide sequence ID" value="NZ_JACHXZ010000007.1"/>
</dbReference>
<dbReference type="InterPro" id="IPR050368">
    <property type="entry name" value="ClC-type_chloride_channel"/>
</dbReference>
<keyword evidence="7" id="KW-0869">Chloride channel</keyword>
<keyword evidence="4 10" id="KW-1133">Transmembrane helix</keyword>
<dbReference type="InterPro" id="IPR014743">
    <property type="entry name" value="Cl-channel_core"/>
</dbReference>
<comment type="caution">
    <text evidence="11">The sequence shown here is derived from an EMBL/GenBank/DDBJ whole genome shotgun (WGS) entry which is preliminary data.</text>
</comment>
<evidence type="ECO:0000256" key="8">
    <source>
        <dbReference type="ARBA" id="ARBA00023214"/>
    </source>
</evidence>
<feature type="transmembrane region" description="Helical" evidence="10">
    <location>
        <begin position="273"/>
        <end position="291"/>
    </location>
</feature>
<keyword evidence="3 10" id="KW-0812">Transmembrane</keyword>
<feature type="transmembrane region" description="Helical" evidence="10">
    <location>
        <begin position="369"/>
        <end position="395"/>
    </location>
</feature>
<keyword evidence="5" id="KW-0406">Ion transport</keyword>
<feature type="transmembrane region" description="Helical" evidence="10">
    <location>
        <begin position="71"/>
        <end position="92"/>
    </location>
</feature>
<protein>
    <submittedName>
        <fullName evidence="11">H+/Cl- antiporter ClcA</fullName>
    </submittedName>
</protein>
<gene>
    <name evidence="11" type="ORF">FHS30_003405</name>
</gene>
<feature type="transmembrane region" description="Helical" evidence="10">
    <location>
        <begin position="339"/>
        <end position="357"/>
    </location>
</feature>
<dbReference type="EMBL" id="JACHXZ010000007">
    <property type="protein sequence ID" value="MBB3170182.1"/>
    <property type="molecule type" value="Genomic_DNA"/>
</dbReference>
<feature type="transmembrane region" description="Helical" evidence="10">
    <location>
        <begin position="242"/>
        <end position="266"/>
    </location>
</feature>
<feature type="transmembrane region" description="Helical" evidence="10">
    <location>
        <begin position="402"/>
        <end position="422"/>
    </location>
</feature>
<dbReference type="Pfam" id="PF00654">
    <property type="entry name" value="Voltage_CLC"/>
    <property type="match status" value="1"/>
</dbReference>
<dbReference type="InterPro" id="IPR001807">
    <property type="entry name" value="ClC"/>
</dbReference>
<sequence length="583" mass="63207">MALKLVQFAHNWLDNFRLRLAYTDALPQLTLLGMLSGLAAALVIVLFRLAIDEPLDWLLPQGHDDFESLPRIWHFGLPLLGGLILAVFFHFLHPRYRAVGVTHVLDRLHSHQGHMSSRNLWAQFFGGLICLATGQSVGREGPAVHMGAASASIIGRWFRLPNNSMRTLVACGVAAAISASFNTPMAGVIFAMEVVLMEYTIIGFLPVILASVSGAMLSQIFFGQEIAFTVPAIHLNSLWELPFIAMGGLLIAVVASLFIQMVVRLVPFQRKPVALRMLLAGLVTGIAAYWVPEIMGIGYDTVDRAMAGELGLHALLLIVFVKLIITATVFGLGIPGGSIGPTLFMGACIGGLLGILAQLTAPTLASSPAVYVLLGMGGMMAAVLNAPLAALLALLELSASHTIIFPGMLMVVIACITTRLLVRNNGLFQEILIAQGKKARTGIAGQILARVGIESVLERNFVTCDRRQFYDELRKLLEAQPDWLLVDELDGKKFLVRPADVAQYLEVAPIEELSLEREVDLLKIPAKRLELASIHSRANLLEAQTRLQQTGADALYVSRSGAPLLSSAHGIVTRHAINSYYQL</sequence>
<evidence type="ECO:0000313" key="11">
    <source>
        <dbReference type="EMBL" id="MBB3170182.1"/>
    </source>
</evidence>
<dbReference type="GO" id="GO:0005254">
    <property type="term" value="F:chloride channel activity"/>
    <property type="evidence" value="ECO:0007669"/>
    <property type="project" value="UniProtKB-KW"/>
</dbReference>
<dbReference type="CDD" id="cd00400">
    <property type="entry name" value="Voltage_gated_ClC"/>
    <property type="match status" value="1"/>
</dbReference>
<evidence type="ECO:0000256" key="4">
    <source>
        <dbReference type="ARBA" id="ARBA00022989"/>
    </source>
</evidence>
<feature type="transmembrane region" description="Helical" evidence="10">
    <location>
        <begin position="29"/>
        <end position="51"/>
    </location>
</feature>
<evidence type="ECO:0000256" key="6">
    <source>
        <dbReference type="ARBA" id="ARBA00023136"/>
    </source>
</evidence>
<proteinExistence type="predicted"/>
<organism evidence="11 12">
    <name type="scientific">Simiduia aestuariiviva</name>
    <dbReference type="NCBI Taxonomy" id="1510459"/>
    <lineage>
        <taxon>Bacteria</taxon>
        <taxon>Pseudomonadati</taxon>
        <taxon>Pseudomonadota</taxon>
        <taxon>Gammaproteobacteria</taxon>
        <taxon>Cellvibrionales</taxon>
        <taxon>Cellvibrionaceae</taxon>
        <taxon>Simiduia</taxon>
    </lineage>
</organism>
<feature type="transmembrane region" description="Helical" evidence="10">
    <location>
        <begin position="167"/>
        <end position="192"/>
    </location>
</feature>
<accession>A0A839UQR7</accession>
<dbReference type="PANTHER" id="PTHR43427:SF6">
    <property type="entry name" value="CHLORIDE CHANNEL PROTEIN CLC-E"/>
    <property type="match status" value="1"/>
</dbReference>
<dbReference type="Proteomes" id="UP000559987">
    <property type="component" value="Unassembled WGS sequence"/>
</dbReference>
<keyword evidence="2" id="KW-0813">Transport</keyword>
<name>A0A839UQR7_9GAMM</name>
<comment type="subcellular location">
    <subcellularLocation>
        <location evidence="1">Membrane</location>
        <topology evidence="1">Multi-pass membrane protein</topology>
    </subcellularLocation>
</comment>
<evidence type="ECO:0000313" key="12">
    <source>
        <dbReference type="Proteomes" id="UP000559987"/>
    </source>
</evidence>
<dbReference type="SUPFAM" id="SSF81340">
    <property type="entry name" value="Clc chloride channel"/>
    <property type="match status" value="1"/>
</dbReference>
<evidence type="ECO:0000256" key="5">
    <source>
        <dbReference type="ARBA" id="ARBA00023065"/>
    </source>
</evidence>
<feature type="transmembrane region" description="Helical" evidence="10">
    <location>
        <begin position="311"/>
        <end position="332"/>
    </location>
</feature>
<keyword evidence="9" id="KW-0407">Ion channel</keyword>
<dbReference type="AlphaFoldDB" id="A0A839UQR7"/>
<evidence type="ECO:0000256" key="9">
    <source>
        <dbReference type="ARBA" id="ARBA00023303"/>
    </source>
</evidence>
<dbReference type="PANTHER" id="PTHR43427">
    <property type="entry name" value="CHLORIDE CHANNEL PROTEIN CLC-E"/>
    <property type="match status" value="1"/>
</dbReference>
<keyword evidence="6 10" id="KW-0472">Membrane</keyword>
<reference evidence="11 12" key="1">
    <citation type="submission" date="2020-08" db="EMBL/GenBank/DDBJ databases">
        <title>Genomic Encyclopedia of Type Strains, Phase III (KMG-III): the genomes of soil and plant-associated and newly described type strains.</title>
        <authorList>
            <person name="Whitman W."/>
        </authorList>
    </citation>
    <scope>NUCLEOTIDE SEQUENCE [LARGE SCALE GENOMIC DNA]</scope>
    <source>
        <strain evidence="11 12">CECT 8571</strain>
    </source>
</reference>
<keyword evidence="12" id="KW-1185">Reference proteome</keyword>
<dbReference type="PRINTS" id="PR00762">
    <property type="entry name" value="CLCHANNEL"/>
</dbReference>
<evidence type="ECO:0000256" key="2">
    <source>
        <dbReference type="ARBA" id="ARBA00022448"/>
    </source>
</evidence>
<dbReference type="Gene3D" id="1.10.3080.10">
    <property type="entry name" value="Clc chloride channel"/>
    <property type="match status" value="1"/>
</dbReference>
<dbReference type="GO" id="GO:0034707">
    <property type="term" value="C:chloride channel complex"/>
    <property type="evidence" value="ECO:0007669"/>
    <property type="project" value="UniProtKB-KW"/>
</dbReference>
<evidence type="ECO:0000256" key="1">
    <source>
        <dbReference type="ARBA" id="ARBA00004141"/>
    </source>
</evidence>
<evidence type="ECO:0000256" key="7">
    <source>
        <dbReference type="ARBA" id="ARBA00023173"/>
    </source>
</evidence>
<keyword evidence="8" id="KW-0868">Chloride</keyword>
<evidence type="ECO:0000256" key="10">
    <source>
        <dbReference type="SAM" id="Phobius"/>
    </source>
</evidence>